<reference evidence="2" key="1">
    <citation type="submission" date="2022-10" db="EMBL/GenBank/DDBJ databases">
        <title>Genome assembly of Pristionchus species.</title>
        <authorList>
            <person name="Yoshida K."/>
            <person name="Sommer R.J."/>
        </authorList>
    </citation>
    <scope>NUCLEOTIDE SEQUENCE [LARGE SCALE GENOMIC DNA]</scope>
    <source>
        <strain evidence="2">RS5460</strain>
    </source>
</reference>
<dbReference type="AlphaFoldDB" id="A0AAN5D6Z7"/>
<gene>
    <name evidence="1" type="ORF">PMAYCL1PPCAC_27407</name>
</gene>
<dbReference type="Proteomes" id="UP001328107">
    <property type="component" value="Unassembled WGS sequence"/>
</dbReference>
<dbReference type="EMBL" id="BTRK01000006">
    <property type="protein sequence ID" value="GMR57212.1"/>
    <property type="molecule type" value="Genomic_DNA"/>
</dbReference>
<proteinExistence type="predicted"/>
<protein>
    <submittedName>
        <fullName evidence="1">Uncharacterized protein</fullName>
    </submittedName>
</protein>
<feature type="non-terminal residue" evidence="1">
    <location>
        <position position="1"/>
    </location>
</feature>
<evidence type="ECO:0000313" key="1">
    <source>
        <dbReference type="EMBL" id="GMR57212.1"/>
    </source>
</evidence>
<evidence type="ECO:0000313" key="2">
    <source>
        <dbReference type="Proteomes" id="UP001328107"/>
    </source>
</evidence>
<accession>A0AAN5D6Z7</accession>
<organism evidence="1 2">
    <name type="scientific">Pristionchus mayeri</name>
    <dbReference type="NCBI Taxonomy" id="1317129"/>
    <lineage>
        <taxon>Eukaryota</taxon>
        <taxon>Metazoa</taxon>
        <taxon>Ecdysozoa</taxon>
        <taxon>Nematoda</taxon>
        <taxon>Chromadorea</taxon>
        <taxon>Rhabditida</taxon>
        <taxon>Rhabditina</taxon>
        <taxon>Diplogasteromorpha</taxon>
        <taxon>Diplogasteroidea</taxon>
        <taxon>Neodiplogasteridae</taxon>
        <taxon>Pristionchus</taxon>
    </lineage>
</organism>
<name>A0AAN5D6Z7_9BILA</name>
<keyword evidence="2" id="KW-1185">Reference proteome</keyword>
<sequence>SRALEGMAIIMKDSEPCRIQRALRSLDLERSNCLKFENSKEPSLRSMMYGLIESLHLALTHLTREKIDVNGESLAISEEWKRKV</sequence>
<comment type="caution">
    <text evidence="1">The sequence shown here is derived from an EMBL/GenBank/DDBJ whole genome shotgun (WGS) entry which is preliminary data.</text>
</comment>
<feature type="non-terminal residue" evidence="1">
    <location>
        <position position="84"/>
    </location>
</feature>